<feature type="transmembrane region" description="Helical" evidence="1">
    <location>
        <begin position="109"/>
        <end position="132"/>
    </location>
</feature>
<gene>
    <name evidence="3" type="ORF">LIP_2188</name>
</gene>
<keyword evidence="1" id="KW-0472">Membrane</keyword>
<name>A0A0K2SMH3_LIMPI</name>
<dbReference type="PANTHER" id="PTHR35342">
    <property type="entry name" value="TRICARBOXYLIC TRANSPORT PROTEIN"/>
    <property type="match status" value="1"/>
</dbReference>
<dbReference type="PATRIC" id="fig|1555112.3.peg.2231"/>
<feature type="domain" description="DUF112" evidence="2">
    <location>
        <begin position="20"/>
        <end position="440"/>
    </location>
</feature>
<keyword evidence="1" id="KW-0812">Transmembrane</keyword>
<feature type="transmembrane region" description="Helical" evidence="1">
    <location>
        <begin position="356"/>
        <end position="378"/>
    </location>
</feature>
<dbReference type="EMBL" id="AP014924">
    <property type="protein sequence ID" value="BAS28029.1"/>
    <property type="molecule type" value="Genomic_DNA"/>
</dbReference>
<evidence type="ECO:0000256" key="1">
    <source>
        <dbReference type="SAM" id="Phobius"/>
    </source>
</evidence>
<dbReference type="Proteomes" id="UP000065807">
    <property type="component" value="Chromosome"/>
</dbReference>
<feature type="transmembrane region" description="Helical" evidence="1">
    <location>
        <begin position="170"/>
        <end position="190"/>
    </location>
</feature>
<organism evidence="3 4">
    <name type="scientific">Limnochorda pilosa</name>
    <dbReference type="NCBI Taxonomy" id="1555112"/>
    <lineage>
        <taxon>Bacteria</taxon>
        <taxon>Bacillati</taxon>
        <taxon>Bacillota</taxon>
        <taxon>Limnochordia</taxon>
        <taxon>Limnochordales</taxon>
        <taxon>Limnochordaceae</taxon>
        <taxon>Limnochorda</taxon>
    </lineage>
</organism>
<proteinExistence type="predicted"/>
<evidence type="ECO:0000259" key="2">
    <source>
        <dbReference type="Pfam" id="PF01970"/>
    </source>
</evidence>
<protein>
    <recommendedName>
        <fullName evidence="2">DUF112 domain-containing protein</fullName>
    </recommendedName>
</protein>
<dbReference type="STRING" id="1555112.LIP_2188"/>
<dbReference type="OrthoDB" id="9781349at2"/>
<feature type="transmembrane region" description="Helical" evidence="1">
    <location>
        <begin position="465"/>
        <end position="486"/>
    </location>
</feature>
<feature type="transmembrane region" description="Helical" evidence="1">
    <location>
        <begin position="390"/>
        <end position="406"/>
    </location>
</feature>
<dbReference type="PANTHER" id="PTHR35342:SF5">
    <property type="entry name" value="TRICARBOXYLIC TRANSPORT PROTEIN"/>
    <property type="match status" value="1"/>
</dbReference>
<reference evidence="4" key="2">
    <citation type="journal article" date="2016" name="Int. J. Syst. Evol. Microbiol.">
        <title>Complete genome sequence and cell structure of Limnochorda pilosa, a Gram-negative spore-former within the phylum Firmicutes.</title>
        <authorList>
            <person name="Watanabe M."/>
            <person name="Kojima H."/>
            <person name="Fukui M."/>
        </authorList>
    </citation>
    <scope>NUCLEOTIDE SEQUENCE [LARGE SCALE GENOMIC DNA]</scope>
    <source>
        <strain evidence="4">HC45</strain>
    </source>
</reference>
<dbReference type="Pfam" id="PF01970">
    <property type="entry name" value="TctA"/>
    <property type="match status" value="1"/>
</dbReference>
<dbReference type="InterPro" id="IPR002823">
    <property type="entry name" value="DUF112_TM"/>
</dbReference>
<feature type="transmembrane region" description="Helical" evidence="1">
    <location>
        <begin position="20"/>
        <end position="49"/>
    </location>
</feature>
<evidence type="ECO:0000313" key="4">
    <source>
        <dbReference type="Proteomes" id="UP000065807"/>
    </source>
</evidence>
<feature type="transmembrane region" description="Helical" evidence="1">
    <location>
        <begin position="435"/>
        <end position="453"/>
    </location>
</feature>
<dbReference type="KEGG" id="lpil:LIP_2188"/>
<keyword evidence="4" id="KW-1185">Reference proteome</keyword>
<feature type="transmembrane region" description="Helical" evidence="1">
    <location>
        <begin position="138"/>
        <end position="158"/>
    </location>
</feature>
<sequence>MEILEQLPQILPSITTPWMLFLMLGGVAFGTILGAIPGLTGGTGIALMLPVTYYMDPLSSLVFLSSIYTGGNYGGAITAILINAPGSPASAATVFDGYPMMQKGQVGRALGLAVGASALGSLIGSLVLLFAIGPLGTLALSFGPPEMFMIAIFGLTIIASLQGANVAKGYLAGLLGLLLGMVGMSTTGAMRGTFGNYQLLDGVPLIPALIGLFCFSELLVLLDQSYLSKTTRLSREQIGEMFRGMREVLRHPWNIIRSAAIGVGVGALPGAGATVASLVSYNAAKHSSRNPSRFGTGIPEGIIASESANNSSEGGATATMLVLGVPGGAATAVMLGAIILQGWVPGPRMVYEHQDVVYAYIVANALQDFLLLPVGFVLSYAFSKVVNIPVRYLVPVLGVLTVAGTYAGRNSLVDPVVMVAFGVLGWLLRRYDYPVIAVILGIILGPLADAELIRTMQRFGGDLTVFVTRPISLILLLASVGALVGSHVMTRKARARVETESAASG</sequence>
<dbReference type="RefSeq" id="WP_068137756.1">
    <property type="nucleotide sequence ID" value="NZ_AP014924.1"/>
</dbReference>
<keyword evidence="1" id="KW-1133">Transmembrane helix</keyword>
<accession>A0A0K2SMH3</accession>
<dbReference type="AlphaFoldDB" id="A0A0K2SMH3"/>
<feature type="transmembrane region" description="Helical" evidence="1">
    <location>
        <begin position="321"/>
        <end position="344"/>
    </location>
</feature>
<reference evidence="4" key="1">
    <citation type="submission" date="2015-07" db="EMBL/GenBank/DDBJ databases">
        <title>Complete genome sequence and phylogenetic analysis of Limnochorda pilosa.</title>
        <authorList>
            <person name="Watanabe M."/>
            <person name="Kojima H."/>
            <person name="Fukui M."/>
        </authorList>
    </citation>
    <scope>NUCLEOTIDE SEQUENCE [LARGE SCALE GENOMIC DNA]</scope>
    <source>
        <strain evidence="4">HC45</strain>
    </source>
</reference>
<evidence type="ECO:0000313" key="3">
    <source>
        <dbReference type="EMBL" id="BAS28029.1"/>
    </source>
</evidence>
<feature type="transmembrane region" description="Helical" evidence="1">
    <location>
        <begin position="202"/>
        <end position="222"/>
    </location>
</feature>
<feature type="transmembrane region" description="Helical" evidence="1">
    <location>
        <begin position="412"/>
        <end position="428"/>
    </location>
</feature>